<dbReference type="InterPro" id="IPR025877">
    <property type="entry name" value="MobA-like_NTP_Trfase"/>
</dbReference>
<dbReference type="PANTHER" id="PTHR43777:SF1">
    <property type="entry name" value="MOLYBDENUM COFACTOR CYTIDYLYLTRANSFERASE"/>
    <property type="match status" value="1"/>
</dbReference>
<keyword evidence="4" id="KW-1185">Reference proteome</keyword>
<comment type="caution">
    <text evidence="3">The sequence shown here is derived from an EMBL/GenBank/DDBJ whole genome shotgun (WGS) entry which is preliminary data.</text>
</comment>
<dbReference type="InterPro" id="IPR029044">
    <property type="entry name" value="Nucleotide-diphossugar_trans"/>
</dbReference>
<dbReference type="CDD" id="cd04182">
    <property type="entry name" value="GT_2_like_f"/>
    <property type="match status" value="1"/>
</dbReference>
<evidence type="ECO:0000313" key="3">
    <source>
        <dbReference type="EMBL" id="MCV2885387.1"/>
    </source>
</evidence>
<dbReference type="EMBL" id="JAOWKX010000005">
    <property type="protein sequence ID" value="MCV2885387.1"/>
    <property type="molecule type" value="Genomic_DNA"/>
</dbReference>
<feature type="domain" description="MobA-like NTP transferase" evidence="2">
    <location>
        <begin position="6"/>
        <end position="165"/>
    </location>
</feature>
<proteinExistence type="predicted"/>
<dbReference type="SUPFAM" id="SSF53448">
    <property type="entry name" value="Nucleotide-diphospho-sugar transferases"/>
    <property type="match status" value="1"/>
</dbReference>
<evidence type="ECO:0000313" key="4">
    <source>
        <dbReference type="Proteomes" id="UP001652504"/>
    </source>
</evidence>
<dbReference type="PANTHER" id="PTHR43777">
    <property type="entry name" value="MOLYBDENUM COFACTOR CYTIDYLYLTRANSFERASE"/>
    <property type="match status" value="1"/>
</dbReference>
<dbReference type="Pfam" id="PF12804">
    <property type="entry name" value="NTP_transf_3"/>
    <property type="match status" value="1"/>
</dbReference>
<dbReference type="RefSeq" id="WP_263712670.1">
    <property type="nucleotide sequence ID" value="NZ_JAOWKX010000005.1"/>
</dbReference>
<evidence type="ECO:0000259" key="2">
    <source>
        <dbReference type="Pfam" id="PF12804"/>
    </source>
</evidence>
<evidence type="ECO:0000256" key="1">
    <source>
        <dbReference type="ARBA" id="ARBA00022842"/>
    </source>
</evidence>
<name>A0ABT3A9M9_9ALTE</name>
<gene>
    <name evidence="3" type="ORF">OE749_11845</name>
</gene>
<dbReference type="Proteomes" id="UP001652504">
    <property type="component" value="Unassembled WGS sequence"/>
</dbReference>
<organism evidence="3 4">
    <name type="scientific">Fluctibacter corallii</name>
    <dbReference type="NCBI Taxonomy" id="2984329"/>
    <lineage>
        <taxon>Bacteria</taxon>
        <taxon>Pseudomonadati</taxon>
        <taxon>Pseudomonadota</taxon>
        <taxon>Gammaproteobacteria</taxon>
        <taxon>Alteromonadales</taxon>
        <taxon>Alteromonadaceae</taxon>
        <taxon>Fluctibacter</taxon>
    </lineage>
</organism>
<reference evidence="3 4" key="1">
    <citation type="submission" date="2022-10" db="EMBL/GenBank/DDBJ databases">
        <title>Aestuariibacter sp. AA17 isolated from Montipora capitata coral fragment.</title>
        <authorList>
            <person name="Emsley S.A."/>
            <person name="Pfannmuller K.M."/>
            <person name="Loughran R.M."/>
            <person name="Shlafstein M."/>
            <person name="Papke E."/>
            <person name="Saw J.H."/>
            <person name="Ushijima B."/>
            <person name="Videau P."/>
        </authorList>
    </citation>
    <scope>NUCLEOTIDE SEQUENCE [LARGE SCALE GENOMIC DNA]</scope>
    <source>
        <strain evidence="3 4">AA17</strain>
    </source>
</reference>
<accession>A0ABT3A9M9</accession>
<keyword evidence="1" id="KW-0460">Magnesium</keyword>
<sequence>MKTLVAILAAGESSRFGGRKQFADIHGQPLLQRAQNTVLRADLADCEHCVVVGAFAQEVSTLVKPPFSVVNNPNWQNGIGASIKCAVNEAIERQCSHLLLVLGDQLALTEDDIQLLHANAIAHPDSLICAKYENTLGVPAIFPADRFAQLIAIDDKKGAKCVIHDNQYARVEVALERAKHDLDTQEALRCWTMSVVNNNDKDPT</sequence>
<dbReference type="Gene3D" id="3.90.550.10">
    <property type="entry name" value="Spore Coat Polysaccharide Biosynthesis Protein SpsA, Chain A"/>
    <property type="match status" value="1"/>
</dbReference>
<protein>
    <submittedName>
        <fullName evidence="3">Nucleotidyltransferase family protein</fullName>
    </submittedName>
</protein>